<proteinExistence type="inferred from homology"/>
<evidence type="ECO:0000256" key="4">
    <source>
        <dbReference type="ARBA" id="ARBA00022490"/>
    </source>
</evidence>
<reference evidence="7" key="1">
    <citation type="submission" date="2025-08" db="UniProtKB">
        <authorList>
            <consortium name="RefSeq"/>
        </authorList>
    </citation>
    <scope>IDENTIFICATION</scope>
</reference>
<dbReference type="AlphaFoldDB" id="A0A6J1N4W0"/>
<name>A0A6J1N4W0_BICAN</name>
<keyword evidence="4" id="KW-0963">Cytoplasm</keyword>
<dbReference type="KEGG" id="bany:112045839"/>
<evidence type="ECO:0000256" key="1">
    <source>
        <dbReference type="ARBA" id="ARBA00004245"/>
    </source>
</evidence>
<dbReference type="GO" id="GO:0005856">
    <property type="term" value="C:cytoskeleton"/>
    <property type="evidence" value="ECO:0007669"/>
    <property type="project" value="UniProtKB-SubCell"/>
</dbReference>
<comment type="subcellular location">
    <subcellularLocation>
        <location evidence="1">Cytoplasm</location>
        <location evidence="1">Cytoskeleton</location>
    </subcellularLocation>
</comment>
<comment type="similarity">
    <text evidence="2">Belongs to the KIF-binding protein family.</text>
</comment>
<dbReference type="PANTHER" id="PTHR46321:SF1">
    <property type="entry name" value="KIF-BINDING PROTEIN"/>
    <property type="match status" value="1"/>
</dbReference>
<evidence type="ECO:0000313" key="6">
    <source>
        <dbReference type="Proteomes" id="UP001652582"/>
    </source>
</evidence>
<evidence type="ECO:0000256" key="5">
    <source>
        <dbReference type="ARBA" id="ARBA00023212"/>
    </source>
</evidence>
<sequence>MDALTKISRVFDNVKQVVKEKNSSTRLQSLKKDILLIQSELLVLGKENHGLHIRSLAMEGYLALLSAKIMPLSLSEKKNILTVAFEKLKQHAQCEETLFVFLRIQNLLCYFLIQLDEINRAKYILENVEEMYDDISNSKAHMFIDAEDLFVPEPVSNIKRMSSEKIDKLITNNVQMLAFLYNKLNLPQKYTLYSHTALRRQLEMKEGTPQEWAMRTARLGNYFSYLNQLGNARHHLCAAYHILRTCHDNCKLIPEEFVLQKADFEMHFLELSHHWVKYGLTLFKLSRKKILNSVFSGPSGASATDLWNTVDFVNESLVDTDNNSQKENSKDSGSEKYEKGDCLTEKVYIFPSLDLTDIERKVPLEIITNSIEARKLFSFTHKWLKRAEHYYDFEHHSSHYISCSLQLAELYEHLAFFEKNIDNQYTVQKRRADVLETLNSLLKNCDNVMSIQIDVIKELSQVQLELMALNLQKLWREESQTNILNVDNDTDSIIHSLNSESNKTLTEKTLNTSSKNIFLRKMEATTSINGKLFRLSGQIDPGTPSELSFDYGILGN</sequence>
<evidence type="ECO:0000256" key="2">
    <source>
        <dbReference type="ARBA" id="ARBA00010305"/>
    </source>
</evidence>
<dbReference type="PANTHER" id="PTHR46321">
    <property type="entry name" value="KIF1-BINDING PROTEIN"/>
    <property type="match status" value="1"/>
</dbReference>
<dbReference type="GeneID" id="112045839"/>
<dbReference type="Proteomes" id="UP001652582">
    <property type="component" value="Chromosome Z"/>
</dbReference>
<dbReference type="OrthoDB" id="7350088at2759"/>
<evidence type="ECO:0000313" key="7">
    <source>
        <dbReference type="RefSeq" id="XP_023937956.2"/>
    </source>
</evidence>
<dbReference type="RefSeq" id="XP_023937956.2">
    <property type="nucleotide sequence ID" value="XM_024082188.2"/>
</dbReference>
<organism evidence="6 7">
    <name type="scientific">Bicyclus anynana</name>
    <name type="common">Squinting bush brown butterfly</name>
    <dbReference type="NCBI Taxonomy" id="110368"/>
    <lineage>
        <taxon>Eukaryota</taxon>
        <taxon>Metazoa</taxon>
        <taxon>Ecdysozoa</taxon>
        <taxon>Arthropoda</taxon>
        <taxon>Hexapoda</taxon>
        <taxon>Insecta</taxon>
        <taxon>Pterygota</taxon>
        <taxon>Neoptera</taxon>
        <taxon>Endopterygota</taxon>
        <taxon>Lepidoptera</taxon>
        <taxon>Glossata</taxon>
        <taxon>Ditrysia</taxon>
        <taxon>Papilionoidea</taxon>
        <taxon>Nymphalidae</taxon>
        <taxon>Satyrinae</taxon>
        <taxon>Satyrini</taxon>
        <taxon>Mycalesina</taxon>
        <taxon>Bicyclus</taxon>
    </lineage>
</organism>
<keyword evidence="5" id="KW-0206">Cytoskeleton</keyword>
<protein>
    <recommendedName>
        <fullName evidence="3">KIF-binding protein</fullName>
    </recommendedName>
</protein>
<dbReference type="InterPro" id="IPR022083">
    <property type="entry name" value="KBP"/>
</dbReference>
<keyword evidence="6" id="KW-1185">Reference proteome</keyword>
<accession>A0A6J1N4W0</accession>
<evidence type="ECO:0000256" key="3">
    <source>
        <dbReference type="ARBA" id="ARBA00016840"/>
    </source>
</evidence>
<dbReference type="Pfam" id="PF12309">
    <property type="entry name" value="KBP_C"/>
    <property type="match status" value="1"/>
</dbReference>
<gene>
    <name evidence="7" type="primary">LOC112045839</name>
</gene>